<dbReference type="AlphaFoldDB" id="A0A0A2UTY3"/>
<dbReference type="Proteomes" id="UP000030153">
    <property type="component" value="Unassembled WGS sequence"/>
</dbReference>
<dbReference type="RefSeq" id="WP_052115118.1">
    <property type="nucleotide sequence ID" value="NZ_AVBG01000014.1"/>
</dbReference>
<dbReference type="eggNOG" id="ENOG5030CG3">
    <property type="taxonomic scope" value="Bacteria"/>
</dbReference>
<reference evidence="1 2" key="1">
    <citation type="submission" date="2013-08" db="EMBL/GenBank/DDBJ databases">
        <title>Genome of Pontibacillus chungwhensis.</title>
        <authorList>
            <person name="Wang Q."/>
            <person name="Wang G."/>
        </authorList>
    </citation>
    <scope>NUCLEOTIDE SEQUENCE [LARGE SCALE GENOMIC DNA]</scope>
    <source>
        <strain evidence="1 2">BH030062</strain>
    </source>
</reference>
<name>A0A0A2UTY3_9BACI</name>
<keyword evidence="2" id="KW-1185">Reference proteome</keyword>
<evidence type="ECO:0000313" key="2">
    <source>
        <dbReference type="Proteomes" id="UP000030153"/>
    </source>
</evidence>
<protein>
    <submittedName>
        <fullName evidence="1">Uncharacterized protein</fullName>
    </submittedName>
</protein>
<dbReference type="EMBL" id="AVBG01000014">
    <property type="protein sequence ID" value="KGP90228.1"/>
    <property type="molecule type" value="Genomic_DNA"/>
</dbReference>
<evidence type="ECO:0000313" key="1">
    <source>
        <dbReference type="EMBL" id="KGP90228.1"/>
    </source>
</evidence>
<sequence>MENIKNQLRENGYKIVKETTKSIEIEDARTGEVAYVLPYKEMTLALNPKTVEADQELIDQSEGLTHNTSFLQFPKRQNTGKSLIQYGYAFKFQSTEEAVGFLNRVSAKVFTRRLTDTYM</sequence>
<gene>
    <name evidence="1" type="ORF">N780_05825</name>
</gene>
<accession>A0A0A2UTY3</accession>
<comment type="caution">
    <text evidence="1">The sequence shown here is derived from an EMBL/GenBank/DDBJ whole genome shotgun (WGS) entry which is preliminary data.</text>
</comment>
<organism evidence="1 2">
    <name type="scientific">Pontibacillus chungwhensis BH030062</name>
    <dbReference type="NCBI Taxonomy" id="1385513"/>
    <lineage>
        <taxon>Bacteria</taxon>
        <taxon>Bacillati</taxon>
        <taxon>Bacillota</taxon>
        <taxon>Bacilli</taxon>
        <taxon>Bacillales</taxon>
        <taxon>Bacillaceae</taxon>
        <taxon>Pontibacillus</taxon>
    </lineage>
</organism>
<proteinExistence type="predicted"/>